<gene>
    <name evidence="3" type="ORF">J2S74_004772</name>
</gene>
<dbReference type="Pfam" id="PF01569">
    <property type="entry name" value="PAP2"/>
    <property type="match status" value="1"/>
</dbReference>
<dbReference type="CDD" id="cd03392">
    <property type="entry name" value="PAP2_like_2"/>
    <property type="match status" value="1"/>
</dbReference>
<comment type="caution">
    <text evidence="3">The sequence shown here is derived from an EMBL/GenBank/DDBJ whole genome shotgun (WGS) entry which is preliminary data.</text>
</comment>
<protein>
    <submittedName>
        <fullName evidence="3">Undecaprenyl-diphosphatase</fullName>
        <ecNumber evidence="3">3.6.1.27</ecNumber>
    </submittedName>
</protein>
<sequence length="193" mass="22412">MNPLDETILAWANALSHPLFLQGMAIITYLGSSEFIILLMLITIIALIIFKRDWFNSIFILWLTVGGIVLNFGLKILFQRERPGEMSYIEVFGISMEIASYSFPSGHTMRSVLLFSFFIYLSYTYLKNTSLRLASYTFCLLLIIGVFLSRVILDAHFPTDIIAAICVSISWFFFSLYYLPKWMTKFRLTDRFR</sequence>
<evidence type="ECO:0000256" key="1">
    <source>
        <dbReference type="SAM" id="Phobius"/>
    </source>
</evidence>
<reference evidence="3 4" key="1">
    <citation type="submission" date="2023-07" db="EMBL/GenBank/DDBJ databases">
        <title>Genomic Encyclopedia of Type Strains, Phase IV (KMG-IV): sequencing the most valuable type-strain genomes for metagenomic binning, comparative biology and taxonomic classification.</title>
        <authorList>
            <person name="Goeker M."/>
        </authorList>
    </citation>
    <scope>NUCLEOTIDE SEQUENCE [LARGE SCALE GENOMIC DNA]</scope>
    <source>
        <strain evidence="3 4">DSM 9768</strain>
    </source>
</reference>
<dbReference type="PANTHER" id="PTHR14969">
    <property type="entry name" value="SPHINGOSINE-1-PHOSPHATE PHOSPHOHYDROLASE"/>
    <property type="match status" value="1"/>
</dbReference>
<feature type="transmembrane region" description="Helical" evidence="1">
    <location>
        <begin position="98"/>
        <end position="121"/>
    </location>
</feature>
<dbReference type="InterPro" id="IPR036938">
    <property type="entry name" value="PAP2/HPO_sf"/>
</dbReference>
<proteinExistence type="predicted"/>
<feature type="domain" description="Phosphatidic acid phosphatase type 2/haloperoxidase" evidence="2">
    <location>
        <begin position="57"/>
        <end position="176"/>
    </location>
</feature>
<keyword evidence="3" id="KW-0378">Hydrolase</keyword>
<feature type="transmembrane region" description="Helical" evidence="1">
    <location>
        <begin position="57"/>
        <end position="78"/>
    </location>
</feature>
<evidence type="ECO:0000259" key="2">
    <source>
        <dbReference type="SMART" id="SM00014"/>
    </source>
</evidence>
<keyword evidence="1" id="KW-1133">Transmembrane helix</keyword>
<name>A0ABU0A1F2_9BACI</name>
<dbReference type="SUPFAM" id="SSF48317">
    <property type="entry name" value="Acid phosphatase/Vanadium-dependent haloperoxidase"/>
    <property type="match status" value="1"/>
</dbReference>
<accession>A0ABU0A1F2</accession>
<evidence type="ECO:0000313" key="4">
    <source>
        <dbReference type="Proteomes" id="UP001230005"/>
    </source>
</evidence>
<dbReference type="GO" id="GO:0050380">
    <property type="term" value="F:undecaprenyl-diphosphatase activity"/>
    <property type="evidence" value="ECO:0007669"/>
    <property type="project" value="UniProtKB-EC"/>
</dbReference>
<dbReference type="EMBL" id="JAUSUG010000025">
    <property type="protein sequence ID" value="MDQ0257314.1"/>
    <property type="molecule type" value="Genomic_DNA"/>
</dbReference>
<feature type="transmembrane region" description="Helical" evidence="1">
    <location>
        <begin position="133"/>
        <end position="153"/>
    </location>
</feature>
<dbReference type="SMART" id="SM00014">
    <property type="entry name" value="acidPPc"/>
    <property type="match status" value="1"/>
</dbReference>
<dbReference type="EC" id="3.6.1.27" evidence="3"/>
<dbReference type="Gene3D" id="1.20.144.10">
    <property type="entry name" value="Phosphatidic acid phosphatase type 2/haloperoxidase"/>
    <property type="match status" value="2"/>
</dbReference>
<organism evidence="3 4">
    <name type="scientific">Evansella vedderi</name>
    <dbReference type="NCBI Taxonomy" id="38282"/>
    <lineage>
        <taxon>Bacteria</taxon>
        <taxon>Bacillati</taxon>
        <taxon>Bacillota</taxon>
        <taxon>Bacilli</taxon>
        <taxon>Bacillales</taxon>
        <taxon>Bacillaceae</taxon>
        <taxon>Evansella</taxon>
    </lineage>
</organism>
<feature type="transmembrane region" description="Helical" evidence="1">
    <location>
        <begin position="159"/>
        <end position="179"/>
    </location>
</feature>
<dbReference type="Proteomes" id="UP001230005">
    <property type="component" value="Unassembled WGS sequence"/>
</dbReference>
<keyword evidence="4" id="KW-1185">Reference proteome</keyword>
<keyword evidence="1" id="KW-0472">Membrane</keyword>
<keyword evidence="1" id="KW-0812">Transmembrane</keyword>
<dbReference type="PANTHER" id="PTHR14969:SF13">
    <property type="entry name" value="AT30094P"/>
    <property type="match status" value="1"/>
</dbReference>
<feature type="transmembrane region" description="Helical" evidence="1">
    <location>
        <begin position="20"/>
        <end position="50"/>
    </location>
</feature>
<dbReference type="InterPro" id="IPR000326">
    <property type="entry name" value="PAP2/HPO"/>
</dbReference>
<evidence type="ECO:0000313" key="3">
    <source>
        <dbReference type="EMBL" id="MDQ0257314.1"/>
    </source>
</evidence>